<feature type="transmembrane region" description="Helical" evidence="16">
    <location>
        <begin position="351"/>
        <end position="369"/>
    </location>
</feature>
<reference evidence="19" key="2">
    <citation type="journal article" date="2002" name="Mol. Biol. Evol.">
        <title>Hyaloraphidium curvatum: a linear mitochondrial genome, tRNA editing, and an evolutionary link to lower fungi.</title>
        <authorList>
            <person name="Forget L."/>
            <person name="Ustinova J."/>
            <person name="Wang Z."/>
            <person name="Huss V.A."/>
            <person name="Franz Lang B."/>
        </authorList>
    </citation>
    <scope>NUCLEOTIDE SEQUENCE</scope>
    <source>
        <strain evidence="19">136</strain>
    </source>
</reference>
<dbReference type="InterPro" id="IPR005798">
    <property type="entry name" value="Cyt_b/b6_C"/>
</dbReference>
<feature type="transmembrane region" description="Helical" evidence="16">
    <location>
        <begin position="258"/>
        <end position="282"/>
    </location>
</feature>
<keyword evidence="8" id="KW-0999">Mitochondrion inner membrane</keyword>
<sequence>MKITRTNPILALVNEYLIDSPAPNNINYLWNFGSLLGLNLVILIITGVTLAKHYVPDVSMAFNASEHIVRDVNNGWLLRYVHANGVSTFFIFVYLHIGRGLYYGSYKAPRTLLWIVGVLIFILMMATAFIGYVLIWGQKSLWGAVVITNLFSAIPFVGGDLVELIWGGKSVDQPTLNRFFSLHFLLPFILAAAVCVHLMALHTTASRNPEGISSTSDRIRFFPYFIVKDLITIFWFVLFISIFVFFYPHLLGDSENSIPANSLVTPAAIVPEWYFLPFYCILRSIPNKLLGVIAMFSALLILIPLALVQTLNIRSNRYRPILQILFWIFSFNFLFLLWLGQKAIAQPYTILGQLATSFYFLYFIILMILG</sequence>
<dbReference type="InterPro" id="IPR016174">
    <property type="entry name" value="Di-haem_cyt_TM"/>
</dbReference>
<dbReference type="InterPro" id="IPR005797">
    <property type="entry name" value="Cyt_b/b6_N"/>
</dbReference>
<keyword evidence="13 16" id="KW-0472">Membrane</keyword>
<dbReference type="AlphaFoldDB" id="Q950P3"/>
<evidence type="ECO:0000256" key="11">
    <source>
        <dbReference type="ARBA" id="ARBA00023004"/>
    </source>
</evidence>
<feature type="domain" description="Cytochrome b/b6 C-terminal region profile" evidence="18">
    <location>
        <begin position="211"/>
        <end position="370"/>
    </location>
</feature>
<evidence type="ECO:0000313" key="19">
    <source>
        <dbReference type="EMBL" id="AAK84265.1"/>
    </source>
</evidence>
<keyword evidence="12 16" id="KW-0496">Mitochondrion</keyword>
<evidence type="ECO:0000256" key="3">
    <source>
        <dbReference type="ARBA" id="ARBA00022448"/>
    </source>
</evidence>
<dbReference type="PROSITE" id="PS51003">
    <property type="entry name" value="CYTB_CTER"/>
    <property type="match status" value="1"/>
</dbReference>
<feature type="transmembrane region" description="Helical" evidence="16">
    <location>
        <begin position="28"/>
        <end position="55"/>
    </location>
</feature>
<dbReference type="GO" id="GO:0005743">
    <property type="term" value="C:mitochondrial inner membrane"/>
    <property type="evidence" value="ECO:0007669"/>
    <property type="project" value="UniProtKB-SubCell"/>
</dbReference>
<accession>Q950P3</accession>
<proteinExistence type="inferred from homology"/>
<dbReference type="SUPFAM" id="SSF81342">
    <property type="entry name" value="Transmembrane di-heme cytochromes"/>
    <property type="match status" value="1"/>
</dbReference>
<geneLocation type="mitochondrion" evidence="19"/>
<feature type="transmembrane region" description="Helical" evidence="16">
    <location>
        <begin position="179"/>
        <end position="200"/>
    </location>
</feature>
<dbReference type="GeneID" id="803673"/>
<comment type="similarity">
    <text evidence="16">Belongs to the cytochrome b family.</text>
</comment>
<dbReference type="GO" id="GO:0008121">
    <property type="term" value="F:quinol-cytochrome-c reductase activity"/>
    <property type="evidence" value="ECO:0007669"/>
    <property type="project" value="InterPro"/>
</dbReference>
<dbReference type="GO" id="GO:0006122">
    <property type="term" value="P:mitochondrial electron transport, ubiquinol to cytochrome c"/>
    <property type="evidence" value="ECO:0007669"/>
    <property type="project" value="TreeGrafter"/>
</dbReference>
<feature type="binding site" description="axial binding residue" evidence="15">
    <location>
        <position position="197"/>
    </location>
    <ligand>
        <name>heme b</name>
        <dbReference type="ChEBI" id="CHEBI:60344"/>
        <label>b566</label>
    </ligand>
    <ligandPart>
        <name>Fe</name>
        <dbReference type="ChEBI" id="CHEBI:18248"/>
    </ligandPart>
</feature>
<gene>
    <name evidence="19" type="primary">cob</name>
</gene>
<evidence type="ECO:0000256" key="12">
    <source>
        <dbReference type="ARBA" id="ARBA00023128"/>
    </source>
</evidence>
<dbReference type="InterPro" id="IPR027387">
    <property type="entry name" value="Cytb/b6-like_sf"/>
</dbReference>
<evidence type="ECO:0000256" key="15">
    <source>
        <dbReference type="PIRSR" id="PIRSR038885-2"/>
    </source>
</evidence>
<comment type="function">
    <text evidence="16">Component of the ubiquinol-cytochrome c reductase complex (complex III or cytochrome b-c1 complex) that is part of the mitochondrial respiratory chain. The b-c1 complex mediates electron transfer from ubiquinol to cytochrome c. Contributes to the generation of a proton gradient across the mitochondrial membrane that is then used for ATP synthesis.</text>
</comment>
<keyword evidence="11 15" id="KW-0408">Iron</keyword>
<comment type="cofactor">
    <cofactor evidence="15">
        <name>heme</name>
        <dbReference type="ChEBI" id="CHEBI:30413"/>
    </cofactor>
    <text evidence="15">Binds 2 heme groups non-covalently.</text>
</comment>
<keyword evidence="5 16" id="KW-0679">Respiratory chain</keyword>
<evidence type="ECO:0000256" key="9">
    <source>
        <dbReference type="ARBA" id="ARBA00022982"/>
    </source>
</evidence>
<evidence type="ECO:0000256" key="8">
    <source>
        <dbReference type="ARBA" id="ARBA00022792"/>
    </source>
</evidence>
<keyword evidence="10 16" id="KW-1133">Transmembrane helix</keyword>
<reference evidence="19" key="1">
    <citation type="submission" date="2001-07" db="EMBL/GenBank/DDBJ databases">
        <authorList>
            <person name="Lang F.B.F."/>
        </authorList>
    </citation>
    <scope>NUCLEOTIDE SEQUENCE</scope>
    <source>
        <strain evidence="19">136</strain>
    </source>
</reference>
<feature type="transmembrane region" description="Helical" evidence="16">
    <location>
        <begin position="112"/>
        <end position="134"/>
    </location>
</feature>
<keyword evidence="19" id="KW-0560">Oxidoreductase</keyword>
<evidence type="ECO:0000256" key="10">
    <source>
        <dbReference type="ARBA" id="ARBA00022989"/>
    </source>
</evidence>
<dbReference type="GO" id="GO:0045275">
    <property type="term" value="C:respiratory chain complex III"/>
    <property type="evidence" value="ECO:0007669"/>
    <property type="project" value="InterPro"/>
</dbReference>
<evidence type="ECO:0000256" key="1">
    <source>
        <dbReference type="ARBA" id="ARBA00004448"/>
    </source>
</evidence>
<keyword evidence="7 15" id="KW-0479">Metal-binding</keyword>
<dbReference type="EMBL" id="AF404306">
    <property type="protein sequence ID" value="AAK84265.1"/>
    <property type="molecule type" value="Genomic_DNA"/>
</dbReference>
<dbReference type="RefSeq" id="NP_150335.1">
    <property type="nucleotide sequence ID" value="NC_003053.1"/>
</dbReference>
<feature type="domain" description="Cytochrome b/b6 N-terminal region profile" evidence="17">
    <location>
        <begin position="1"/>
        <end position="210"/>
    </location>
</feature>
<feature type="transmembrane region" description="Helical" evidence="16">
    <location>
        <begin position="320"/>
        <end position="339"/>
    </location>
</feature>
<dbReference type="PIRSF" id="PIRSF038885">
    <property type="entry name" value="COB"/>
    <property type="match status" value="1"/>
</dbReference>
<feature type="binding site" description="axial binding residue" evidence="15">
    <location>
        <position position="183"/>
    </location>
    <ligand>
        <name>heme b</name>
        <dbReference type="ChEBI" id="CHEBI:60344"/>
        <label>b562</label>
    </ligand>
    <ligandPart>
        <name>Fe</name>
        <dbReference type="ChEBI" id="CHEBI:18248"/>
    </ligandPart>
</feature>
<evidence type="ECO:0000256" key="16">
    <source>
        <dbReference type="RuleBase" id="RU362117"/>
    </source>
</evidence>
<feature type="binding site" description="axial binding residue" evidence="15">
    <location>
        <position position="82"/>
    </location>
    <ligand>
        <name>heme b</name>
        <dbReference type="ChEBI" id="CHEBI:60344"/>
        <label>b562</label>
    </ligand>
    <ligandPart>
        <name>Fe</name>
        <dbReference type="ChEBI" id="CHEBI:18248"/>
    </ligandPart>
</feature>
<dbReference type="GO" id="GO:0046872">
    <property type="term" value="F:metal ion binding"/>
    <property type="evidence" value="ECO:0007669"/>
    <property type="project" value="UniProtKB-UniRule"/>
</dbReference>
<dbReference type="SUPFAM" id="SSF81648">
    <property type="entry name" value="a domain/subunit of cytochrome bc1 complex (Ubiquinol-cytochrome c reductase)"/>
    <property type="match status" value="1"/>
</dbReference>
<dbReference type="InterPro" id="IPR036150">
    <property type="entry name" value="Cyt_b/b6_C_sf"/>
</dbReference>
<evidence type="ECO:0000259" key="17">
    <source>
        <dbReference type="PROSITE" id="PS51002"/>
    </source>
</evidence>
<evidence type="ECO:0000259" key="18">
    <source>
        <dbReference type="PROSITE" id="PS51003"/>
    </source>
</evidence>
<evidence type="ECO:0000256" key="13">
    <source>
        <dbReference type="ARBA" id="ARBA00023136"/>
    </source>
</evidence>
<dbReference type="InterPro" id="IPR030689">
    <property type="entry name" value="Cytochrome_b"/>
</dbReference>
<dbReference type="PROSITE" id="PS51002">
    <property type="entry name" value="CYTB_NTER"/>
    <property type="match status" value="1"/>
</dbReference>
<dbReference type="CDD" id="cd00290">
    <property type="entry name" value="cytochrome_b_C"/>
    <property type="match status" value="1"/>
</dbReference>
<evidence type="ECO:0000256" key="4">
    <source>
        <dbReference type="ARBA" id="ARBA00022617"/>
    </source>
</evidence>
<organism evidence="19">
    <name type="scientific">Rhizophydium sp. 136</name>
    <dbReference type="NCBI Taxonomy" id="60187"/>
    <lineage>
        <taxon>Eukaryota</taxon>
        <taxon>Fungi</taxon>
        <taxon>Fungi incertae sedis</taxon>
        <taxon>Chytridiomycota</taxon>
        <taxon>Chytridiomycota incertae sedis</taxon>
        <taxon>Chytridiomycetes</taxon>
        <taxon>Rhizophydiales</taxon>
        <taxon>Rhizophydiaceae</taxon>
        <taxon>Rhizophydium</taxon>
    </lineage>
</organism>
<protein>
    <recommendedName>
        <fullName evidence="2 16">Cytochrome b</fullName>
    </recommendedName>
</protein>
<evidence type="ECO:0000256" key="14">
    <source>
        <dbReference type="PIRSR" id="PIRSR038885-1"/>
    </source>
</evidence>
<dbReference type="Pfam" id="PF00032">
    <property type="entry name" value="Cytochrom_B_C"/>
    <property type="match status" value="1"/>
</dbReference>
<evidence type="ECO:0000256" key="7">
    <source>
        <dbReference type="ARBA" id="ARBA00022723"/>
    </source>
</evidence>
<feature type="transmembrane region" description="Helical" evidence="16">
    <location>
        <begin position="76"/>
        <end position="97"/>
    </location>
</feature>
<keyword evidence="6 16" id="KW-0812">Transmembrane</keyword>
<keyword evidence="9 16" id="KW-0249">Electron transport</keyword>
<dbReference type="CDD" id="cd00284">
    <property type="entry name" value="Cytochrome_b_N"/>
    <property type="match status" value="1"/>
</dbReference>
<dbReference type="GO" id="GO:0016491">
    <property type="term" value="F:oxidoreductase activity"/>
    <property type="evidence" value="ECO:0007669"/>
    <property type="project" value="UniProtKB-UniRule"/>
</dbReference>
<dbReference type="PANTHER" id="PTHR19271">
    <property type="entry name" value="CYTOCHROME B"/>
    <property type="match status" value="1"/>
</dbReference>
<feature type="transmembrane region" description="Helical" evidence="16">
    <location>
        <begin position="141"/>
        <end position="159"/>
    </location>
</feature>
<dbReference type="InterPro" id="IPR048260">
    <property type="entry name" value="Cytochrome_b_C_euk/bac"/>
</dbReference>
<comment type="cofactor">
    <cofactor evidence="16">
        <name>heme b</name>
        <dbReference type="ChEBI" id="CHEBI:60344"/>
    </cofactor>
    <text evidence="16">Binds 2 heme groups non-covalently.</text>
</comment>
<evidence type="ECO:0000256" key="6">
    <source>
        <dbReference type="ARBA" id="ARBA00022692"/>
    </source>
</evidence>
<evidence type="ECO:0000256" key="2">
    <source>
        <dbReference type="ARBA" id="ARBA00013531"/>
    </source>
</evidence>
<feature type="binding site" evidence="14">
    <location>
        <position position="202"/>
    </location>
    <ligand>
        <name>a ubiquinone</name>
        <dbReference type="ChEBI" id="CHEBI:16389"/>
    </ligand>
</feature>
<keyword evidence="4 15" id="KW-0349">Heme</keyword>
<dbReference type="Gene3D" id="1.20.810.10">
    <property type="entry name" value="Cytochrome Bc1 Complex, Chain C"/>
    <property type="match status" value="1"/>
</dbReference>
<comment type="subcellular location">
    <subcellularLocation>
        <location evidence="1">Mitochondrion inner membrane</location>
        <topology evidence="1">Multi-pass membrane protein</topology>
    </subcellularLocation>
</comment>
<feature type="binding site" description="axial binding residue" evidence="15">
    <location>
        <position position="96"/>
    </location>
    <ligand>
        <name>heme b</name>
        <dbReference type="ChEBI" id="CHEBI:60344"/>
        <label>b566</label>
    </ligand>
    <ligandPart>
        <name>Fe</name>
        <dbReference type="ChEBI" id="CHEBI:18248"/>
    </ligandPart>
</feature>
<dbReference type="Pfam" id="PF00033">
    <property type="entry name" value="Cytochrome_B"/>
    <property type="match status" value="1"/>
</dbReference>
<dbReference type="PANTHER" id="PTHR19271:SF16">
    <property type="entry name" value="CYTOCHROME B"/>
    <property type="match status" value="1"/>
</dbReference>
<dbReference type="InterPro" id="IPR048259">
    <property type="entry name" value="Cytochrome_b_N_euk/bac"/>
</dbReference>
<evidence type="ECO:0000256" key="5">
    <source>
        <dbReference type="ARBA" id="ARBA00022660"/>
    </source>
</evidence>
<keyword evidence="3 16" id="KW-0813">Transport</keyword>
<name>Q950P3_9FUNG</name>
<feature type="transmembrane region" description="Helical" evidence="16">
    <location>
        <begin position="289"/>
        <end position="308"/>
    </location>
</feature>
<feature type="transmembrane region" description="Helical" evidence="16">
    <location>
        <begin position="221"/>
        <end position="246"/>
    </location>
</feature>